<evidence type="ECO:0000256" key="3">
    <source>
        <dbReference type="ARBA" id="ARBA00022679"/>
    </source>
</evidence>
<evidence type="ECO:0000313" key="9">
    <source>
        <dbReference type="EMBL" id="RUT00586.1"/>
    </source>
</evidence>
<keyword evidence="5" id="KW-0902">Two-component regulatory system</keyword>
<sequence length="310" mass="35047">MNWNNWIYLAVGLLIGAGFRSLFTNTKSRSVVSEKSHHDEVSELRNQIKQLNLAYNLATEMSQFKAGFLARTTHVLRSPLNGLIGLHQLILSDLCESPEEERQFIADAHERALKLLKLIDEILNVARAERGTNCLNMQPQSLNELLQEVHDLIYMLAENRNYPFKISLSDPEIYVLTDIKWLRQVLIILIETVIAQMEVQMEEGSIYVSVSGADVDKCTYLWLDIPTYAFPSSEVVNLMDIEAQQNLKELEDKQISPGMKLLLATTILEVLGGKLEVVPYLDNTQSQPTTRLQMSIPLAPHETAPMIVAS</sequence>
<dbReference type="InterPro" id="IPR036097">
    <property type="entry name" value="HisK_dim/P_sf"/>
</dbReference>
<evidence type="ECO:0000313" key="10">
    <source>
        <dbReference type="Proteomes" id="UP000271624"/>
    </source>
</evidence>
<dbReference type="PANTHER" id="PTHR43711">
    <property type="entry name" value="TWO-COMPONENT HISTIDINE KINASE"/>
    <property type="match status" value="1"/>
</dbReference>
<feature type="transmembrane region" description="Helical" evidence="7">
    <location>
        <begin position="6"/>
        <end position="23"/>
    </location>
</feature>
<feature type="domain" description="Histidine kinase" evidence="8">
    <location>
        <begin position="71"/>
        <end position="300"/>
    </location>
</feature>
<proteinExistence type="predicted"/>
<dbReference type="Gene3D" id="3.30.565.10">
    <property type="entry name" value="Histidine kinase-like ATPase, C-terminal domain"/>
    <property type="match status" value="1"/>
</dbReference>
<evidence type="ECO:0000256" key="1">
    <source>
        <dbReference type="ARBA" id="ARBA00000085"/>
    </source>
</evidence>
<name>A0A3S1C5H4_9CYAN</name>
<comment type="caution">
    <text evidence="9">The sequence shown here is derived from an EMBL/GenBank/DDBJ whole genome shotgun (WGS) entry which is preliminary data.</text>
</comment>
<dbReference type="OrthoDB" id="505938at2"/>
<dbReference type="Gene3D" id="1.10.287.130">
    <property type="match status" value="1"/>
</dbReference>
<dbReference type="AlphaFoldDB" id="A0A3S1C5H4"/>
<dbReference type="EMBL" id="RSCL01000023">
    <property type="protein sequence ID" value="RUT00586.1"/>
    <property type="molecule type" value="Genomic_DNA"/>
</dbReference>
<evidence type="ECO:0000256" key="6">
    <source>
        <dbReference type="SAM" id="Coils"/>
    </source>
</evidence>
<dbReference type="GO" id="GO:0000155">
    <property type="term" value="F:phosphorelay sensor kinase activity"/>
    <property type="evidence" value="ECO:0007669"/>
    <property type="project" value="InterPro"/>
</dbReference>
<accession>A0A3S1C5H4</accession>
<dbReference type="PANTHER" id="PTHR43711:SF26">
    <property type="entry name" value="SENSOR HISTIDINE KINASE RCSC"/>
    <property type="match status" value="1"/>
</dbReference>
<organism evidence="9 10">
    <name type="scientific">Dulcicalothrix desertica PCC 7102</name>
    <dbReference type="NCBI Taxonomy" id="232991"/>
    <lineage>
        <taxon>Bacteria</taxon>
        <taxon>Bacillati</taxon>
        <taxon>Cyanobacteriota</taxon>
        <taxon>Cyanophyceae</taxon>
        <taxon>Nostocales</taxon>
        <taxon>Calotrichaceae</taxon>
        <taxon>Dulcicalothrix</taxon>
    </lineage>
</organism>
<dbReference type="PROSITE" id="PS50109">
    <property type="entry name" value="HIS_KIN"/>
    <property type="match status" value="1"/>
</dbReference>
<comment type="catalytic activity">
    <reaction evidence="1">
        <text>ATP + protein L-histidine = ADP + protein N-phospho-L-histidine.</text>
        <dbReference type="EC" id="2.7.13.3"/>
    </reaction>
</comment>
<dbReference type="Proteomes" id="UP000271624">
    <property type="component" value="Unassembled WGS sequence"/>
</dbReference>
<dbReference type="RefSeq" id="WP_127085459.1">
    <property type="nucleotide sequence ID" value="NZ_RSCL01000023.1"/>
</dbReference>
<protein>
    <recommendedName>
        <fullName evidence="2">histidine kinase</fullName>
        <ecNumber evidence="2">2.7.13.3</ecNumber>
    </recommendedName>
</protein>
<gene>
    <name evidence="9" type="ORF">DSM106972_073570</name>
</gene>
<dbReference type="SMART" id="SM00388">
    <property type="entry name" value="HisKA"/>
    <property type="match status" value="1"/>
</dbReference>
<feature type="coiled-coil region" evidence="6">
    <location>
        <begin position="34"/>
        <end position="61"/>
    </location>
</feature>
<keyword evidence="7" id="KW-0812">Transmembrane</keyword>
<evidence type="ECO:0000256" key="7">
    <source>
        <dbReference type="SAM" id="Phobius"/>
    </source>
</evidence>
<evidence type="ECO:0000256" key="2">
    <source>
        <dbReference type="ARBA" id="ARBA00012438"/>
    </source>
</evidence>
<dbReference type="CDD" id="cd00082">
    <property type="entry name" value="HisKA"/>
    <property type="match status" value="1"/>
</dbReference>
<dbReference type="SUPFAM" id="SSF55874">
    <property type="entry name" value="ATPase domain of HSP90 chaperone/DNA topoisomerase II/histidine kinase"/>
    <property type="match status" value="1"/>
</dbReference>
<keyword evidence="4" id="KW-0418">Kinase</keyword>
<keyword evidence="7" id="KW-1133">Transmembrane helix</keyword>
<dbReference type="SUPFAM" id="SSF47384">
    <property type="entry name" value="Homodimeric domain of signal transducing histidine kinase"/>
    <property type="match status" value="1"/>
</dbReference>
<keyword evidence="10" id="KW-1185">Reference proteome</keyword>
<evidence type="ECO:0000259" key="8">
    <source>
        <dbReference type="PROSITE" id="PS50109"/>
    </source>
</evidence>
<reference evidence="9" key="1">
    <citation type="submission" date="2018-12" db="EMBL/GenBank/DDBJ databases">
        <authorList>
            <person name="Will S."/>
            <person name="Neumann-Schaal M."/>
            <person name="Henke P."/>
        </authorList>
    </citation>
    <scope>NUCLEOTIDE SEQUENCE</scope>
    <source>
        <strain evidence="9">PCC 7102</strain>
    </source>
</reference>
<dbReference type="InterPro" id="IPR003661">
    <property type="entry name" value="HisK_dim/P_dom"/>
</dbReference>
<evidence type="ECO:0000256" key="4">
    <source>
        <dbReference type="ARBA" id="ARBA00022777"/>
    </source>
</evidence>
<dbReference type="InterPro" id="IPR050736">
    <property type="entry name" value="Sensor_HK_Regulatory"/>
</dbReference>
<keyword evidence="6" id="KW-0175">Coiled coil</keyword>
<keyword evidence="7" id="KW-0472">Membrane</keyword>
<dbReference type="InterPro" id="IPR036890">
    <property type="entry name" value="HATPase_C_sf"/>
</dbReference>
<dbReference type="InterPro" id="IPR005467">
    <property type="entry name" value="His_kinase_dom"/>
</dbReference>
<evidence type="ECO:0000256" key="5">
    <source>
        <dbReference type="ARBA" id="ARBA00023012"/>
    </source>
</evidence>
<keyword evidence="3" id="KW-0808">Transferase</keyword>
<reference evidence="9" key="2">
    <citation type="journal article" date="2019" name="Genome Biol. Evol.">
        <title>Day and night: Metabolic profiles and evolutionary relationships of six axenic non-marine cyanobacteria.</title>
        <authorList>
            <person name="Will S.E."/>
            <person name="Henke P."/>
            <person name="Boedeker C."/>
            <person name="Huang S."/>
            <person name="Brinkmann H."/>
            <person name="Rohde M."/>
            <person name="Jarek M."/>
            <person name="Friedl T."/>
            <person name="Seufert S."/>
            <person name="Schumacher M."/>
            <person name="Overmann J."/>
            <person name="Neumann-Schaal M."/>
            <person name="Petersen J."/>
        </authorList>
    </citation>
    <scope>NUCLEOTIDE SEQUENCE [LARGE SCALE GENOMIC DNA]</scope>
    <source>
        <strain evidence="9">PCC 7102</strain>
    </source>
</reference>
<dbReference type="EC" id="2.7.13.3" evidence="2"/>
<dbReference type="Pfam" id="PF00512">
    <property type="entry name" value="HisKA"/>
    <property type="match status" value="1"/>
</dbReference>